<dbReference type="EMBL" id="LZYO01000003">
    <property type="protein sequence ID" value="ODH45303.1"/>
    <property type="molecule type" value="Genomic_DNA"/>
</dbReference>
<name>A0A1D2JQ44_PARBR</name>
<dbReference type="Proteomes" id="UP000242814">
    <property type="component" value="Unassembled WGS sequence"/>
</dbReference>
<evidence type="ECO:0000313" key="2">
    <source>
        <dbReference type="Proteomes" id="UP000242814"/>
    </source>
</evidence>
<dbReference type="VEuPathDB" id="FungiDB:PABG_11424"/>
<gene>
    <name evidence="1" type="ORF">ACO22_00181</name>
</gene>
<accession>A0A1D2JQ44</accession>
<evidence type="ECO:0000313" key="1">
    <source>
        <dbReference type="EMBL" id="ODH45303.1"/>
    </source>
</evidence>
<reference evidence="1 2" key="1">
    <citation type="submission" date="2016-06" db="EMBL/GenBank/DDBJ databases">
        <authorList>
            <person name="Kjaerup R.B."/>
            <person name="Dalgaard T.S."/>
            <person name="Juul-Madsen H.R."/>
        </authorList>
    </citation>
    <scope>NUCLEOTIDE SEQUENCE [LARGE SCALE GENOMIC DNA]</scope>
    <source>
        <strain evidence="1 2">Pb300</strain>
    </source>
</reference>
<organism evidence="1 2">
    <name type="scientific">Paracoccidioides brasiliensis</name>
    <dbReference type="NCBI Taxonomy" id="121759"/>
    <lineage>
        <taxon>Eukaryota</taxon>
        <taxon>Fungi</taxon>
        <taxon>Dikarya</taxon>
        <taxon>Ascomycota</taxon>
        <taxon>Pezizomycotina</taxon>
        <taxon>Eurotiomycetes</taxon>
        <taxon>Eurotiomycetidae</taxon>
        <taxon>Onygenales</taxon>
        <taxon>Ajellomycetaceae</taxon>
        <taxon>Paracoccidioides</taxon>
    </lineage>
</organism>
<proteinExistence type="predicted"/>
<sequence length="92" mass="10294">MAVIAVLFYAPLYISATMTGLRLIPQASTIQRQPTQAETVRTLFDAHVTSGLSTYSLVFVGDLQYIDPSDRQAPTNRTIEYVAFEIQAQVRR</sequence>
<comment type="caution">
    <text evidence="1">The sequence shown here is derived from an EMBL/GenBank/DDBJ whole genome shotgun (WGS) entry which is preliminary data.</text>
</comment>
<dbReference type="AlphaFoldDB" id="A0A1D2JQ44"/>
<protein>
    <submittedName>
        <fullName evidence="1">Uncharacterized protein</fullName>
    </submittedName>
</protein>